<name>A0A0A9E7V5_ARUDO</name>
<organism evidence="1">
    <name type="scientific">Arundo donax</name>
    <name type="common">Giant reed</name>
    <name type="synonym">Donax arundinaceus</name>
    <dbReference type="NCBI Taxonomy" id="35708"/>
    <lineage>
        <taxon>Eukaryota</taxon>
        <taxon>Viridiplantae</taxon>
        <taxon>Streptophyta</taxon>
        <taxon>Embryophyta</taxon>
        <taxon>Tracheophyta</taxon>
        <taxon>Spermatophyta</taxon>
        <taxon>Magnoliopsida</taxon>
        <taxon>Liliopsida</taxon>
        <taxon>Poales</taxon>
        <taxon>Poaceae</taxon>
        <taxon>PACMAD clade</taxon>
        <taxon>Arundinoideae</taxon>
        <taxon>Arundineae</taxon>
        <taxon>Arundo</taxon>
    </lineage>
</organism>
<dbReference type="AlphaFoldDB" id="A0A0A9E7V5"/>
<evidence type="ECO:0000313" key="1">
    <source>
        <dbReference type="EMBL" id="JAD96121.1"/>
    </source>
</evidence>
<protein>
    <submittedName>
        <fullName evidence="1">Uncharacterized protein</fullName>
    </submittedName>
</protein>
<reference evidence="1" key="1">
    <citation type="submission" date="2014-09" db="EMBL/GenBank/DDBJ databases">
        <authorList>
            <person name="Magalhaes I.L.F."/>
            <person name="Oliveira U."/>
            <person name="Santos F.R."/>
            <person name="Vidigal T.H.D.A."/>
            <person name="Brescovit A.D."/>
            <person name="Santos A.J."/>
        </authorList>
    </citation>
    <scope>NUCLEOTIDE SEQUENCE</scope>
    <source>
        <tissue evidence="1">Shoot tissue taken approximately 20 cm above the soil surface</tissue>
    </source>
</reference>
<proteinExistence type="predicted"/>
<dbReference type="EMBL" id="GBRH01201774">
    <property type="protein sequence ID" value="JAD96121.1"/>
    <property type="molecule type" value="Transcribed_RNA"/>
</dbReference>
<accession>A0A0A9E7V5</accession>
<reference evidence="1" key="2">
    <citation type="journal article" date="2015" name="Data Brief">
        <title>Shoot transcriptome of the giant reed, Arundo donax.</title>
        <authorList>
            <person name="Barrero R.A."/>
            <person name="Guerrero F.D."/>
            <person name="Moolhuijzen P."/>
            <person name="Goolsby J.A."/>
            <person name="Tidwell J."/>
            <person name="Bellgard S.E."/>
            <person name="Bellgard M.I."/>
        </authorList>
    </citation>
    <scope>NUCLEOTIDE SEQUENCE</scope>
    <source>
        <tissue evidence="1">Shoot tissue taken approximately 20 cm above the soil surface</tissue>
    </source>
</reference>
<sequence>MRTVRFPRSRMARRKTINCLHQPASTEDRHVAVLQYRVCSFLPLRTP</sequence>